<protein>
    <recommendedName>
        <fullName evidence="2">C3H1-type domain-containing protein</fullName>
    </recommendedName>
</protein>
<dbReference type="OrthoDB" id="2270193at2759"/>
<name>A0A074WV97_9PEZI</name>
<reference evidence="3 4" key="1">
    <citation type="journal article" date="2014" name="BMC Genomics">
        <title>Genome sequencing of four Aureobasidium pullulans varieties: biotechnological potential, stress tolerance, and description of new species.</title>
        <authorList>
            <person name="Gostin Ar C."/>
            <person name="Ohm R.A."/>
            <person name="Kogej T."/>
            <person name="Sonjak S."/>
            <person name="Turk M."/>
            <person name="Zajc J."/>
            <person name="Zalar P."/>
            <person name="Grube M."/>
            <person name="Sun H."/>
            <person name="Han J."/>
            <person name="Sharma A."/>
            <person name="Chiniquy J."/>
            <person name="Ngan C.Y."/>
            <person name="Lipzen A."/>
            <person name="Barry K."/>
            <person name="Grigoriev I.V."/>
            <person name="Gunde-Cimerman N."/>
        </authorList>
    </citation>
    <scope>NUCLEOTIDE SEQUENCE [LARGE SCALE GENOMIC DNA]</scope>
    <source>
        <strain evidence="3 4">CBS 147.97</strain>
    </source>
</reference>
<dbReference type="Pfam" id="PF25542">
    <property type="entry name" value="zf-CCCH_12"/>
    <property type="match status" value="1"/>
</dbReference>
<feature type="zinc finger region" description="C3H1-type" evidence="1">
    <location>
        <begin position="178"/>
        <end position="205"/>
    </location>
</feature>
<dbReference type="InterPro" id="IPR000571">
    <property type="entry name" value="Znf_CCCH"/>
</dbReference>
<dbReference type="AlphaFoldDB" id="A0A074WV97"/>
<accession>A0A074WV97</accession>
<dbReference type="HOGENOM" id="CLU_1061664_0_0_1"/>
<keyword evidence="1" id="KW-0863">Zinc-finger</keyword>
<dbReference type="PROSITE" id="PS50103">
    <property type="entry name" value="ZF_C3H1"/>
    <property type="match status" value="1"/>
</dbReference>
<dbReference type="RefSeq" id="XP_013428093.1">
    <property type="nucleotide sequence ID" value="XM_013572639.1"/>
</dbReference>
<sequence length="262" mass="28584">MQCKHVIFGGCHDNGYLPTLDPYKRDQNTAPRISLLETLPIQPGFTQLGFKVVQFPTVFRSDPLPDRPTIPIFVPSATAGAQPSSVLSSRSNSLATNGVAPTPAQAAAANLPKAATPVSSDSSSWATVGKGAPKTINVASKKAANRKFILLNAYDERLDSVLPRADPAATNRLSERVKHKKVCNNYHLNGKCEAGKYCDYDHGERLSPGEQLVLKQRARTRSCPDRGGCRDFDCTNGHDVHDVDMKPVSKLFEDGEQEWNLK</sequence>
<evidence type="ECO:0000313" key="4">
    <source>
        <dbReference type="Proteomes" id="UP000027730"/>
    </source>
</evidence>
<dbReference type="EMBL" id="KL584708">
    <property type="protein sequence ID" value="KEQ73637.1"/>
    <property type="molecule type" value="Genomic_DNA"/>
</dbReference>
<dbReference type="Pfam" id="PF25543">
    <property type="entry name" value="zf-CCCH_tandem"/>
    <property type="match status" value="1"/>
</dbReference>
<dbReference type="PANTHER" id="PTHR37543">
    <property type="entry name" value="CCCH ZINC FINGER DNA BINDING PROTEIN (AFU_ORTHOLOGUE AFUA_5G12760)"/>
    <property type="match status" value="1"/>
</dbReference>
<dbReference type="InterPro" id="IPR057683">
    <property type="entry name" value="DUF7923"/>
</dbReference>
<dbReference type="InterPro" id="IPR057654">
    <property type="entry name" value="Znf-CCCH_tandem"/>
</dbReference>
<evidence type="ECO:0000313" key="3">
    <source>
        <dbReference type="EMBL" id="KEQ73637.1"/>
    </source>
</evidence>
<dbReference type="Proteomes" id="UP000027730">
    <property type="component" value="Unassembled WGS sequence"/>
</dbReference>
<dbReference type="Pfam" id="PF25540">
    <property type="entry name" value="DUF7923"/>
    <property type="match status" value="1"/>
</dbReference>
<evidence type="ECO:0000259" key="2">
    <source>
        <dbReference type="PROSITE" id="PS50103"/>
    </source>
</evidence>
<evidence type="ECO:0000256" key="1">
    <source>
        <dbReference type="PROSITE-ProRule" id="PRU00723"/>
    </source>
</evidence>
<keyword evidence="4" id="KW-1185">Reference proteome</keyword>
<dbReference type="PANTHER" id="PTHR37543:SF1">
    <property type="entry name" value="CCCH ZINC FINGER DNA BINDING PROTEIN (AFU_ORTHOLOGUE AFUA_5G12760)"/>
    <property type="match status" value="1"/>
</dbReference>
<feature type="domain" description="C3H1-type" evidence="2">
    <location>
        <begin position="178"/>
        <end position="205"/>
    </location>
</feature>
<keyword evidence="1" id="KW-0862">Zinc</keyword>
<dbReference type="STRING" id="1043004.A0A074WV97"/>
<organism evidence="3 4">
    <name type="scientific">Aureobasidium namibiae CBS 147.97</name>
    <dbReference type="NCBI Taxonomy" id="1043004"/>
    <lineage>
        <taxon>Eukaryota</taxon>
        <taxon>Fungi</taxon>
        <taxon>Dikarya</taxon>
        <taxon>Ascomycota</taxon>
        <taxon>Pezizomycotina</taxon>
        <taxon>Dothideomycetes</taxon>
        <taxon>Dothideomycetidae</taxon>
        <taxon>Dothideales</taxon>
        <taxon>Saccotheciaceae</taxon>
        <taxon>Aureobasidium</taxon>
    </lineage>
</organism>
<dbReference type="GeneID" id="25413461"/>
<dbReference type="GO" id="GO:0008270">
    <property type="term" value="F:zinc ion binding"/>
    <property type="evidence" value="ECO:0007669"/>
    <property type="project" value="UniProtKB-KW"/>
</dbReference>
<keyword evidence="1" id="KW-0479">Metal-binding</keyword>
<proteinExistence type="predicted"/>
<gene>
    <name evidence="3" type="ORF">M436DRAFT_63018</name>
</gene>